<organism evidence="1 2">
    <name type="scientific">Caerostris extrusa</name>
    <name type="common">Bark spider</name>
    <name type="synonym">Caerostris bankana</name>
    <dbReference type="NCBI Taxonomy" id="172846"/>
    <lineage>
        <taxon>Eukaryota</taxon>
        <taxon>Metazoa</taxon>
        <taxon>Ecdysozoa</taxon>
        <taxon>Arthropoda</taxon>
        <taxon>Chelicerata</taxon>
        <taxon>Arachnida</taxon>
        <taxon>Araneae</taxon>
        <taxon>Araneomorphae</taxon>
        <taxon>Entelegynae</taxon>
        <taxon>Araneoidea</taxon>
        <taxon>Araneidae</taxon>
        <taxon>Caerostris</taxon>
    </lineage>
</organism>
<dbReference type="AlphaFoldDB" id="A0AAV4SUJ3"/>
<accession>A0AAV4SUJ3</accession>
<dbReference type="Proteomes" id="UP001054945">
    <property type="component" value="Unassembled WGS sequence"/>
</dbReference>
<dbReference type="InterPro" id="IPR012677">
    <property type="entry name" value="Nucleotide-bd_a/b_plait_sf"/>
</dbReference>
<keyword evidence="2" id="KW-1185">Reference proteome</keyword>
<dbReference type="GO" id="GO:0003676">
    <property type="term" value="F:nucleic acid binding"/>
    <property type="evidence" value="ECO:0007669"/>
    <property type="project" value="InterPro"/>
</dbReference>
<evidence type="ECO:0000313" key="1">
    <source>
        <dbReference type="EMBL" id="GIY36961.1"/>
    </source>
</evidence>
<dbReference type="InterPro" id="IPR035979">
    <property type="entry name" value="RBD_domain_sf"/>
</dbReference>
<evidence type="ECO:0008006" key="3">
    <source>
        <dbReference type="Google" id="ProtNLM"/>
    </source>
</evidence>
<reference evidence="1 2" key="1">
    <citation type="submission" date="2021-06" db="EMBL/GenBank/DDBJ databases">
        <title>Caerostris extrusa draft genome.</title>
        <authorList>
            <person name="Kono N."/>
            <person name="Arakawa K."/>
        </authorList>
    </citation>
    <scope>NUCLEOTIDE SEQUENCE [LARGE SCALE GENOMIC DNA]</scope>
</reference>
<dbReference type="EMBL" id="BPLR01010112">
    <property type="protein sequence ID" value="GIY36961.1"/>
    <property type="molecule type" value="Genomic_DNA"/>
</dbReference>
<evidence type="ECO:0000313" key="2">
    <source>
        <dbReference type="Proteomes" id="UP001054945"/>
    </source>
</evidence>
<sequence length="207" mass="24169">MLMDVYVGNYPVSFNEDDILNLFHNFKGIELKHFFKNKLNNKCYSILRCLSDDQVREVVITMHDVDVCGRNLILRAANTKSQREIEESFENVWIMKLHPKNTCNSSNAYFASRKHIPKMFDCPPPPTLYLENSSDKEVCNYTQKHRNISYFAAKILSNNKGDGILSGYCYNQKHLNKKVDGLFSEYHPSERAPKWIELIGHHLQYTK</sequence>
<protein>
    <recommendedName>
        <fullName evidence="3">RRM domain-containing protein</fullName>
    </recommendedName>
</protein>
<dbReference type="Gene3D" id="3.30.70.330">
    <property type="match status" value="1"/>
</dbReference>
<dbReference type="SUPFAM" id="SSF54928">
    <property type="entry name" value="RNA-binding domain, RBD"/>
    <property type="match status" value="1"/>
</dbReference>
<gene>
    <name evidence="1" type="primary">AVEN_225813_1</name>
    <name evidence="1" type="ORF">CEXT_99831</name>
</gene>
<name>A0AAV4SUJ3_CAEEX</name>
<proteinExistence type="predicted"/>
<comment type="caution">
    <text evidence="1">The sequence shown here is derived from an EMBL/GenBank/DDBJ whole genome shotgun (WGS) entry which is preliminary data.</text>
</comment>